<accession>G7JWI2</accession>
<dbReference type="PANTHER" id="PTHR33184">
    <property type="entry name" value="PROTEIN TAPETUM DETERMINANT 1-LIKE-RELATED"/>
    <property type="match status" value="1"/>
</dbReference>
<dbReference type="Pfam" id="PF24068">
    <property type="entry name" value="TPD1_C"/>
    <property type="match status" value="1"/>
</dbReference>
<dbReference type="HOGENOM" id="CLU_102808_2_0_1"/>
<dbReference type="Proteomes" id="UP000002051">
    <property type="component" value="Chromosome 5"/>
</dbReference>
<dbReference type="STRING" id="3880.G7JWI2"/>
<dbReference type="GO" id="GO:0001709">
    <property type="term" value="P:cell fate determination"/>
    <property type="evidence" value="ECO:0000318"/>
    <property type="project" value="GO_Central"/>
</dbReference>
<organism evidence="3 5">
    <name type="scientific">Medicago truncatula</name>
    <name type="common">Barrel medic</name>
    <name type="synonym">Medicago tribuloides</name>
    <dbReference type="NCBI Taxonomy" id="3880"/>
    <lineage>
        <taxon>Eukaryota</taxon>
        <taxon>Viridiplantae</taxon>
        <taxon>Streptophyta</taxon>
        <taxon>Embryophyta</taxon>
        <taxon>Tracheophyta</taxon>
        <taxon>Spermatophyta</taxon>
        <taxon>Magnoliopsida</taxon>
        <taxon>eudicotyledons</taxon>
        <taxon>Gunneridae</taxon>
        <taxon>Pentapetalae</taxon>
        <taxon>rosids</taxon>
        <taxon>fabids</taxon>
        <taxon>Fabales</taxon>
        <taxon>Fabaceae</taxon>
        <taxon>Papilionoideae</taxon>
        <taxon>50 kb inversion clade</taxon>
        <taxon>NPAAA clade</taxon>
        <taxon>Hologalegina</taxon>
        <taxon>IRL clade</taxon>
        <taxon>Trifolieae</taxon>
        <taxon>Medicago</taxon>
    </lineage>
</organism>
<dbReference type="PANTHER" id="PTHR33184:SF11">
    <property type="entry name" value="BETA-1,3-N-ACETYLGLUCOSAMINYLTRANSFERASE FAMILY PROTEIN"/>
    <property type="match status" value="1"/>
</dbReference>
<evidence type="ECO:0000256" key="2">
    <source>
        <dbReference type="SAM" id="SignalP"/>
    </source>
</evidence>
<evidence type="ECO:0000313" key="4">
    <source>
        <dbReference type="EnsemblPlants" id="AES96854"/>
    </source>
</evidence>
<protein>
    <submittedName>
        <fullName evidence="3 4">Uncharacterized protein</fullName>
    </submittedName>
</protein>
<dbReference type="EMBL" id="CM001221">
    <property type="protein sequence ID" value="AES96854.1"/>
    <property type="molecule type" value="Genomic_DNA"/>
</dbReference>
<reference evidence="3 5" key="2">
    <citation type="journal article" date="2014" name="BMC Genomics">
        <title>An improved genome release (version Mt4.0) for the model legume Medicago truncatula.</title>
        <authorList>
            <person name="Tang H."/>
            <person name="Krishnakumar V."/>
            <person name="Bidwell S."/>
            <person name="Rosen B."/>
            <person name="Chan A."/>
            <person name="Zhou S."/>
            <person name="Gentzbittel L."/>
            <person name="Childs K.L."/>
            <person name="Yandell M."/>
            <person name="Gundlach H."/>
            <person name="Mayer K.F."/>
            <person name="Schwartz D.C."/>
            <person name="Town C.D."/>
        </authorList>
    </citation>
    <scope>GENOME REANNOTATION</scope>
    <source>
        <strain evidence="4 5">cv. Jemalong A17</strain>
    </source>
</reference>
<feature type="signal peptide" evidence="2">
    <location>
        <begin position="1"/>
        <end position="23"/>
    </location>
</feature>
<gene>
    <name evidence="3" type="ordered locus">MTR_5g042350</name>
</gene>
<keyword evidence="1 2" id="KW-0732">Signal</keyword>
<proteinExistence type="predicted"/>
<reference evidence="3 5" key="1">
    <citation type="journal article" date="2011" name="Nature">
        <title>The Medicago genome provides insight into the evolution of rhizobial symbioses.</title>
        <authorList>
            <person name="Young N.D."/>
            <person name="Debelle F."/>
            <person name="Oldroyd G.E."/>
            <person name="Geurts R."/>
            <person name="Cannon S.B."/>
            <person name="Udvardi M.K."/>
            <person name="Benedito V.A."/>
            <person name="Mayer K.F."/>
            <person name="Gouzy J."/>
            <person name="Schoof H."/>
            <person name="Van de Peer Y."/>
            <person name="Proost S."/>
            <person name="Cook D.R."/>
            <person name="Meyers B.C."/>
            <person name="Spannagl M."/>
            <person name="Cheung F."/>
            <person name="De Mita S."/>
            <person name="Krishnakumar V."/>
            <person name="Gundlach H."/>
            <person name="Zhou S."/>
            <person name="Mudge J."/>
            <person name="Bharti A.K."/>
            <person name="Murray J.D."/>
            <person name="Naoumkina M.A."/>
            <person name="Rosen B."/>
            <person name="Silverstein K.A."/>
            <person name="Tang H."/>
            <person name="Rombauts S."/>
            <person name="Zhao P.X."/>
            <person name="Zhou P."/>
            <person name="Barbe V."/>
            <person name="Bardou P."/>
            <person name="Bechner M."/>
            <person name="Bellec A."/>
            <person name="Berger A."/>
            <person name="Berges H."/>
            <person name="Bidwell S."/>
            <person name="Bisseling T."/>
            <person name="Choisne N."/>
            <person name="Couloux A."/>
            <person name="Denny R."/>
            <person name="Deshpande S."/>
            <person name="Dai X."/>
            <person name="Doyle J.J."/>
            <person name="Dudez A.M."/>
            <person name="Farmer A.D."/>
            <person name="Fouteau S."/>
            <person name="Franken C."/>
            <person name="Gibelin C."/>
            <person name="Gish J."/>
            <person name="Goldstein S."/>
            <person name="Gonzalez A.J."/>
            <person name="Green P.J."/>
            <person name="Hallab A."/>
            <person name="Hartog M."/>
            <person name="Hua A."/>
            <person name="Humphray S.J."/>
            <person name="Jeong D.H."/>
            <person name="Jing Y."/>
            <person name="Jocker A."/>
            <person name="Kenton S.M."/>
            <person name="Kim D.J."/>
            <person name="Klee K."/>
            <person name="Lai H."/>
            <person name="Lang C."/>
            <person name="Lin S."/>
            <person name="Macmil S.L."/>
            <person name="Magdelenat G."/>
            <person name="Matthews L."/>
            <person name="McCorrison J."/>
            <person name="Monaghan E.L."/>
            <person name="Mun J.H."/>
            <person name="Najar F.Z."/>
            <person name="Nicholson C."/>
            <person name="Noirot C."/>
            <person name="O'Bleness M."/>
            <person name="Paule C.R."/>
            <person name="Poulain J."/>
            <person name="Prion F."/>
            <person name="Qin B."/>
            <person name="Qu C."/>
            <person name="Retzel E.F."/>
            <person name="Riddle C."/>
            <person name="Sallet E."/>
            <person name="Samain S."/>
            <person name="Samson N."/>
            <person name="Sanders I."/>
            <person name="Saurat O."/>
            <person name="Scarpelli C."/>
            <person name="Schiex T."/>
            <person name="Segurens B."/>
            <person name="Severin A.J."/>
            <person name="Sherrier D.J."/>
            <person name="Shi R."/>
            <person name="Sims S."/>
            <person name="Singer S.R."/>
            <person name="Sinharoy S."/>
            <person name="Sterck L."/>
            <person name="Viollet A."/>
            <person name="Wang B.B."/>
            <person name="Wang K."/>
            <person name="Wang M."/>
            <person name="Wang X."/>
            <person name="Warfsmann J."/>
            <person name="Weissenbach J."/>
            <person name="White D.D."/>
            <person name="White J.D."/>
            <person name="Wiley G.B."/>
            <person name="Wincker P."/>
            <person name="Xing Y."/>
            <person name="Yang L."/>
            <person name="Yao Z."/>
            <person name="Ying F."/>
            <person name="Zhai J."/>
            <person name="Zhou L."/>
            <person name="Zuber A."/>
            <person name="Denarie J."/>
            <person name="Dixon R.A."/>
            <person name="May G.D."/>
            <person name="Schwartz D.C."/>
            <person name="Rogers J."/>
            <person name="Quetier F."/>
            <person name="Town C.D."/>
            <person name="Roe B.A."/>
        </authorList>
    </citation>
    <scope>NUCLEOTIDE SEQUENCE [LARGE SCALE GENOMIC DNA]</scope>
    <source>
        <strain evidence="3">A17</strain>
        <strain evidence="4 5">cv. Jemalong A17</strain>
    </source>
</reference>
<name>G7JWI2_MEDTR</name>
<dbReference type="AlphaFoldDB" id="G7JWI2"/>
<reference evidence="4" key="3">
    <citation type="submission" date="2015-04" db="UniProtKB">
        <authorList>
            <consortium name="EnsemblPlants"/>
        </authorList>
    </citation>
    <scope>IDENTIFICATION</scope>
    <source>
        <strain evidence="4">cv. Jemalong A17</strain>
    </source>
</reference>
<dbReference type="PaxDb" id="3880-AES96854"/>
<keyword evidence="5" id="KW-1185">Reference proteome</keyword>
<evidence type="ECO:0000313" key="5">
    <source>
        <dbReference type="Proteomes" id="UP000002051"/>
    </source>
</evidence>
<feature type="chain" id="PRO_5014573183" evidence="2">
    <location>
        <begin position="24"/>
        <end position="123"/>
    </location>
</feature>
<evidence type="ECO:0000256" key="1">
    <source>
        <dbReference type="ARBA" id="ARBA00022729"/>
    </source>
</evidence>
<sequence>METIFKYLITIILLTSLVIKGSCYKCPLSSLQIQQRRSVIHGKFQWHVSILNTCRCAQSQILLACNGLKPIDQTILKKQGNNCLLFNGNPLAYNNTARFFYASAKSIFAPISSVTTTPCFSKK</sequence>
<dbReference type="InterPro" id="IPR040361">
    <property type="entry name" value="TPD1"/>
</dbReference>
<dbReference type="EnsemblPlants" id="AES96854">
    <property type="protein sequence ID" value="AES96854"/>
    <property type="gene ID" value="MTR_5g042350"/>
</dbReference>
<evidence type="ECO:0000313" key="3">
    <source>
        <dbReference type="EMBL" id="AES96854.1"/>
    </source>
</evidence>